<reference evidence="2" key="1">
    <citation type="submission" date="2019-11" db="EMBL/GenBank/DDBJ databases">
        <title>Bipolaris sorokiniana Genome sequencing.</title>
        <authorList>
            <person name="Wang H."/>
        </authorList>
    </citation>
    <scope>NUCLEOTIDE SEQUENCE</scope>
</reference>
<sequence>MSLTLPTWPIDEDIYKGFWINRSLGTVRGATLTLDRQTGGLVIAFLALFIAATARSFWKITRFLVYAIESNLGKQDGVYHQRQAILRNQSLALNAVLDLCRLSYAWRDRAKRSQQRILPVILIASAISRAVDAFTYAMQCYHRGDTIQNELCETFARPKLPFTSDRNASCPFAGEICKSDFGNILLDSGLLHSQVHLGLNQDPQFTLRHQTHCAPLKTAGFTDTVMAPNSSQARQIYRYGNTYGPDGNGSHIFAVDVRHEKPSFDGWTIGNYKVTALAAISSYKESIELIPELRKPNATVSLLFLDASEVLYVNKTKDPCTVLLNLQVATIPKDRWQDEREHVYKASLAAIQSMMVEHARGFAISGSTLCKGEKMCRRICHSQKMRSSKHYSFSAWTLGVILIVGSTLMLTSAFVEELFALFLRYPRLRSAKLIYSYFEWQAGSTLQLQRLAHENLGLGTWTRTDEAIPVTELGDTLGVLDVTKSKHVRMVIPTEELNRVDSVADSATFNLLDHGVVDN</sequence>
<keyword evidence="1" id="KW-0472">Membrane</keyword>
<name>A0A8H6DZR6_COCSA</name>
<gene>
    <name evidence="2" type="ORF">GGP41_007182</name>
</gene>
<dbReference type="EMBL" id="WNKQ01000001">
    <property type="protein sequence ID" value="KAF5854386.1"/>
    <property type="molecule type" value="Genomic_DNA"/>
</dbReference>
<evidence type="ECO:0000313" key="3">
    <source>
        <dbReference type="Proteomes" id="UP000624244"/>
    </source>
</evidence>
<comment type="caution">
    <text evidence="2">The sequence shown here is derived from an EMBL/GenBank/DDBJ whole genome shotgun (WGS) entry which is preliminary data.</text>
</comment>
<feature type="transmembrane region" description="Helical" evidence="1">
    <location>
        <begin position="393"/>
        <end position="423"/>
    </location>
</feature>
<evidence type="ECO:0000256" key="1">
    <source>
        <dbReference type="SAM" id="Phobius"/>
    </source>
</evidence>
<evidence type="ECO:0000313" key="2">
    <source>
        <dbReference type="EMBL" id="KAF5854386.1"/>
    </source>
</evidence>
<proteinExistence type="predicted"/>
<keyword evidence="1" id="KW-1133">Transmembrane helix</keyword>
<accession>A0A8H6DZR6</accession>
<keyword evidence="1" id="KW-0812">Transmembrane</keyword>
<dbReference type="AlphaFoldDB" id="A0A8H6DZR6"/>
<dbReference type="Proteomes" id="UP000624244">
    <property type="component" value="Unassembled WGS sequence"/>
</dbReference>
<feature type="transmembrane region" description="Helical" evidence="1">
    <location>
        <begin position="38"/>
        <end position="58"/>
    </location>
</feature>
<protein>
    <submittedName>
        <fullName evidence="2">Uncharacterized protein</fullName>
    </submittedName>
</protein>
<organism evidence="2 3">
    <name type="scientific">Cochliobolus sativus</name>
    <name type="common">Common root rot and spot blotch fungus</name>
    <name type="synonym">Bipolaris sorokiniana</name>
    <dbReference type="NCBI Taxonomy" id="45130"/>
    <lineage>
        <taxon>Eukaryota</taxon>
        <taxon>Fungi</taxon>
        <taxon>Dikarya</taxon>
        <taxon>Ascomycota</taxon>
        <taxon>Pezizomycotina</taxon>
        <taxon>Dothideomycetes</taxon>
        <taxon>Pleosporomycetidae</taxon>
        <taxon>Pleosporales</taxon>
        <taxon>Pleosporineae</taxon>
        <taxon>Pleosporaceae</taxon>
        <taxon>Bipolaris</taxon>
    </lineage>
</organism>